<proteinExistence type="predicted"/>
<dbReference type="InterPro" id="IPR017853">
    <property type="entry name" value="GH"/>
</dbReference>
<accession>A0A494XA40</accession>
<name>A0A494XA40_9BURK</name>
<evidence type="ECO:0008006" key="4">
    <source>
        <dbReference type="Google" id="ProtNLM"/>
    </source>
</evidence>
<gene>
    <name evidence="2" type="ORF">D7S89_15440</name>
</gene>
<dbReference type="EMBL" id="RBZV01000005">
    <property type="protein sequence ID" value="RKP47615.1"/>
    <property type="molecule type" value="Genomic_DNA"/>
</dbReference>
<dbReference type="OrthoDB" id="2795102at2"/>
<reference evidence="2 3" key="1">
    <citation type="submission" date="2018-10" db="EMBL/GenBank/DDBJ databases">
        <title>Paraburkholderia sp. 7MK8-2, isolated from soil.</title>
        <authorList>
            <person name="Gao Z.-H."/>
            <person name="Qiu L.-H."/>
        </authorList>
    </citation>
    <scope>NUCLEOTIDE SEQUENCE [LARGE SCALE GENOMIC DNA]</scope>
    <source>
        <strain evidence="2 3">7MK8-2</strain>
    </source>
</reference>
<sequence>MEKKRLESLARGHGPALAPAAQTRRSPLRAIASTFAITITIASATGAYAQSPQPANVFVDFTAPGVATSALSVGSTVSTYADGGTNLIKGAQQPTWQHYANDLGPIVWRVPLFYHGGQVGSAAGGVHGGNEGEAYIRAIKGIGGTPMIAVGGTTNDNDIQASDAAALVHYFNDNGGQHGGPIDAYIVGNEPDNGFGLDPYLYGGNGSSGFHAIVTAMRGATSRPLTIAGPALNAWASYKYADFQKFFAAASSDADIVDFHKYGDGQPIDNVNRTGEYEDGVNWVYQQVANTFGYRAGQVAVQVGEFNYNPSYGAQWRDAFYTSRNVVHTASVIGHVLRAGGRAYQYSDNNGPLGLITDGTGRNDQPTGQFVRMPAYWGISAWTGGAWMRRYGAVMVSASTNLPDFEVFATDSAKKIVLINRSPDTDRHAVLALTGKPDGTYSTWQYARGMDPADFAAGPQFQPPSQGAANVPFSGGHIEVDVPWMSVAVLTVD</sequence>
<evidence type="ECO:0000256" key="1">
    <source>
        <dbReference type="SAM" id="MobiDB-lite"/>
    </source>
</evidence>
<dbReference type="Gene3D" id="3.20.20.80">
    <property type="entry name" value="Glycosidases"/>
    <property type="match status" value="1"/>
</dbReference>
<keyword evidence="3" id="KW-1185">Reference proteome</keyword>
<dbReference type="RefSeq" id="WP_121278559.1">
    <property type="nucleotide sequence ID" value="NZ_RBZV01000005.1"/>
</dbReference>
<dbReference type="SUPFAM" id="SSF51445">
    <property type="entry name" value="(Trans)glycosidases"/>
    <property type="match status" value="1"/>
</dbReference>
<dbReference type="InterPro" id="IPR013780">
    <property type="entry name" value="Glyco_hydro_b"/>
</dbReference>
<organism evidence="2 3">
    <name type="scientific">Trinickia fusca</name>
    <dbReference type="NCBI Taxonomy" id="2419777"/>
    <lineage>
        <taxon>Bacteria</taxon>
        <taxon>Pseudomonadati</taxon>
        <taxon>Pseudomonadota</taxon>
        <taxon>Betaproteobacteria</taxon>
        <taxon>Burkholderiales</taxon>
        <taxon>Burkholderiaceae</taxon>
        <taxon>Trinickia</taxon>
    </lineage>
</organism>
<feature type="compositionally biased region" description="Basic and acidic residues" evidence="1">
    <location>
        <begin position="1"/>
        <end position="10"/>
    </location>
</feature>
<dbReference type="AlphaFoldDB" id="A0A494XA40"/>
<comment type="caution">
    <text evidence="2">The sequence shown here is derived from an EMBL/GenBank/DDBJ whole genome shotgun (WGS) entry which is preliminary data.</text>
</comment>
<dbReference type="Gene3D" id="2.60.40.1180">
    <property type="entry name" value="Golgi alpha-mannosidase II"/>
    <property type="match status" value="1"/>
</dbReference>
<dbReference type="Proteomes" id="UP000280434">
    <property type="component" value="Unassembled WGS sequence"/>
</dbReference>
<evidence type="ECO:0000313" key="3">
    <source>
        <dbReference type="Proteomes" id="UP000280434"/>
    </source>
</evidence>
<feature type="region of interest" description="Disordered" evidence="1">
    <location>
        <begin position="1"/>
        <end position="23"/>
    </location>
</feature>
<protein>
    <recommendedName>
        <fullName evidence="4">Alpha-L-arabinofuranosidase</fullName>
    </recommendedName>
</protein>
<evidence type="ECO:0000313" key="2">
    <source>
        <dbReference type="EMBL" id="RKP47615.1"/>
    </source>
</evidence>